<dbReference type="InterPro" id="IPR009225">
    <property type="entry name" value="Phage_head_completion_GpL"/>
</dbReference>
<dbReference type="Pfam" id="PF05926">
    <property type="entry name" value="Phage_GPL"/>
    <property type="match status" value="1"/>
</dbReference>
<organism evidence="1 2">
    <name type="scientific">Novosphingobium umbonatum</name>
    <dbReference type="NCBI Taxonomy" id="1908524"/>
    <lineage>
        <taxon>Bacteria</taxon>
        <taxon>Pseudomonadati</taxon>
        <taxon>Pseudomonadota</taxon>
        <taxon>Alphaproteobacteria</taxon>
        <taxon>Sphingomonadales</taxon>
        <taxon>Sphingomonadaceae</taxon>
        <taxon>Novosphingobium</taxon>
    </lineage>
</organism>
<evidence type="ECO:0000313" key="2">
    <source>
        <dbReference type="Proteomes" id="UP000282837"/>
    </source>
</evidence>
<dbReference type="Proteomes" id="UP000282837">
    <property type="component" value="Unassembled WGS sequence"/>
</dbReference>
<comment type="caution">
    <text evidence="1">The sequence shown here is derived from an EMBL/GenBank/DDBJ whole genome shotgun (WGS) entry which is preliminary data.</text>
</comment>
<reference evidence="1 2" key="1">
    <citation type="submission" date="2019-01" db="EMBL/GenBank/DDBJ databases">
        <authorList>
            <person name="Chen W.-M."/>
        </authorList>
    </citation>
    <scope>NUCLEOTIDE SEQUENCE [LARGE SCALE GENOMIC DNA]</scope>
    <source>
        <strain evidence="1 2">FSY-9</strain>
    </source>
</reference>
<keyword evidence="2" id="KW-1185">Reference proteome</keyword>
<proteinExistence type="predicted"/>
<accession>A0A3S2X2D7</accession>
<gene>
    <name evidence="1" type="ORF">EOE18_13860</name>
</gene>
<dbReference type="EMBL" id="SACO01000011">
    <property type="protein sequence ID" value="RVU03936.1"/>
    <property type="molecule type" value="Genomic_DNA"/>
</dbReference>
<dbReference type="OrthoDB" id="6312934at2"/>
<dbReference type="AlphaFoldDB" id="A0A3S2X2D7"/>
<name>A0A3S2X2D7_9SPHN</name>
<dbReference type="RefSeq" id="WP_127710521.1">
    <property type="nucleotide sequence ID" value="NZ_SACO01000011.1"/>
</dbReference>
<evidence type="ECO:0000313" key="1">
    <source>
        <dbReference type="EMBL" id="RVU03936.1"/>
    </source>
</evidence>
<evidence type="ECO:0008006" key="3">
    <source>
        <dbReference type="Google" id="ProtNLM"/>
    </source>
</evidence>
<sequence>MTGLIAVPIAPAAPVELAADGWFPPIGLARIRACLPIGGGGGSITNEQLQFAIEGGMLTALAALSEWRSAHAAAGVASLADLPSPVLAGRKASLVLWERAVAYYACADLVAVNVDITATDAGLNREEEKASKADEFRRLGHAAIADLRSIGAARPIPRNMVRLL</sequence>
<protein>
    <recommendedName>
        <fullName evidence="3">Head completion/stabilization protein</fullName>
    </recommendedName>
</protein>